<feature type="compositionally biased region" description="Low complexity" evidence="9">
    <location>
        <begin position="610"/>
        <end position="624"/>
    </location>
</feature>
<feature type="compositionally biased region" description="Low complexity" evidence="9">
    <location>
        <begin position="23"/>
        <end position="32"/>
    </location>
</feature>
<keyword evidence="4" id="KW-0653">Protein transport</keyword>
<dbReference type="GO" id="GO:0006999">
    <property type="term" value="P:nuclear pore organization"/>
    <property type="evidence" value="ECO:0007669"/>
    <property type="project" value="TreeGrafter"/>
</dbReference>
<evidence type="ECO:0000256" key="8">
    <source>
        <dbReference type="PROSITE-ProRule" id="PRU00804"/>
    </source>
</evidence>
<feature type="domain" description="RRM Nup35-type" evidence="10">
    <location>
        <begin position="437"/>
        <end position="522"/>
    </location>
</feature>
<evidence type="ECO:0000256" key="2">
    <source>
        <dbReference type="ARBA" id="ARBA00022448"/>
    </source>
</evidence>
<proteinExistence type="predicted"/>
<dbReference type="EMBL" id="JAAAJB010000544">
    <property type="protein sequence ID" value="KAG0254015.1"/>
    <property type="molecule type" value="Genomic_DNA"/>
</dbReference>
<keyword evidence="5" id="KW-0811">Translocation</keyword>
<dbReference type="GO" id="GO:0017056">
    <property type="term" value="F:structural constituent of nuclear pore"/>
    <property type="evidence" value="ECO:0007669"/>
    <property type="project" value="TreeGrafter"/>
</dbReference>
<accession>A0A9P6U049</accession>
<feature type="region of interest" description="Disordered" evidence="9">
    <location>
        <begin position="128"/>
        <end position="157"/>
    </location>
</feature>
<evidence type="ECO:0000256" key="5">
    <source>
        <dbReference type="ARBA" id="ARBA00023010"/>
    </source>
</evidence>
<feature type="compositionally biased region" description="Low complexity" evidence="9">
    <location>
        <begin position="570"/>
        <end position="580"/>
    </location>
</feature>
<dbReference type="InterPro" id="IPR012677">
    <property type="entry name" value="Nucleotide-bd_a/b_plait_sf"/>
</dbReference>
<evidence type="ECO:0000256" key="9">
    <source>
        <dbReference type="SAM" id="MobiDB-lite"/>
    </source>
</evidence>
<evidence type="ECO:0000256" key="4">
    <source>
        <dbReference type="ARBA" id="ARBA00022927"/>
    </source>
</evidence>
<dbReference type="PANTHER" id="PTHR21527:SF6">
    <property type="entry name" value="NUCLEOPORIN NUP35"/>
    <property type="match status" value="1"/>
</dbReference>
<dbReference type="AlphaFoldDB" id="A0A9P6U049"/>
<feature type="compositionally biased region" description="Low complexity" evidence="9">
    <location>
        <begin position="752"/>
        <end position="762"/>
    </location>
</feature>
<feature type="region of interest" description="Disordered" evidence="9">
    <location>
        <begin position="694"/>
        <end position="738"/>
    </location>
</feature>
<dbReference type="PANTHER" id="PTHR21527">
    <property type="entry name" value="NUCLEOPORIN NUP35"/>
    <property type="match status" value="1"/>
</dbReference>
<feature type="region of interest" description="Disordered" evidence="9">
    <location>
        <begin position="1"/>
        <end position="94"/>
    </location>
</feature>
<reference evidence="11" key="1">
    <citation type="journal article" date="2020" name="Fungal Divers.">
        <title>Resolving the Mortierellaceae phylogeny through synthesis of multi-gene phylogenetics and phylogenomics.</title>
        <authorList>
            <person name="Vandepol N."/>
            <person name="Liber J."/>
            <person name="Desiro A."/>
            <person name="Na H."/>
            <person name="Kennedy M."/>
            <person name="Barry K."/>
            <person name="Grigoriev I.V."/>
            <person name="Miller A.N."/>
            <person name="O'Donnell K."/>
            <person name="Stajich J.E."/>
            <person name="Bonito G."/>
        </authorList>
    </citation>
    <scope>NUCLEOTIDE SEQUENCE</scope>
    <source>
        <strain evidence="11">BC1065</strain>
    </source>
</reference>
<feature type="region of interest" description="Disordered" evidence="9">
    <location>
        <begin position="244"/>
        <end position="301"/>
    </location>
</feature>
<keyword evidence="12" id="KW-1185">Reference proteome</keyword>
<sequence>MSGSFFGSRNASNSFREDDEDASWASSSASSSLNKPFRPTSRKKADYIPSGYIQQQLALEEARRREEGDVSVSSLPEQDRSLSDSKKGGANVWPTADQVLTQKFSSGQLGYDVPSESPDCATLRRAEMEAEAAAAPSGPTVHFAPETTGSGVSAETVKSPRLYPDLRASMQGLNNHKGMSTVPNSIPGSPITTLKPAFKKDATAEENLRRRSSVRFADVDSARSASSSDGDKDVVDVLTRATTPLGHDTLNSSLGPALGAVGGRQSTSAGWSPLSEAEKLNSRTSAGNKQGTRPNENRPNTIFPEKEDLLARQHEVALAEQANKERMSRTKKADDEDENKDAPHYLPGYLLDSFSGTKASKVEPFVEEKTDLEWTNTEIQSKARTVLMNEDAPPAETLDTLARKEGLYTRSIPTFSSAQSYLQDTRMDDVQMDEAPALLSQSIIIYGFTPEASSFMLNHFRSFGAVQFYKTGYHVVKGSSVNWMKIRYQDQSGVKRAMANHLKTVGGFRIGVSLCSSFDTYVERHGPTFGATEGDEAQDCTAEERLSVEVGLDAINALQRSEGYTGQGQQGPSPSFGSSQLRPAPTIHHPQPLDASRSGWAPHQSQFRQSSGHSHFAQSTSSSSFRQDEDDELRSILGHSITSGGPLLGGGEYQRSVSADGFLRSTNAAHHSSSTRHADSAGGAAAGDHSIFGGVSGGGGASRTSSPADSGVSLRMQTDSPTGFAPLFGRSSSSASSSSAAMTRSLAVATSPTMTASSTAPAEQSLSPSGSMSSTFGQSVQTYSAEPLMRRTYNQSMLGPSSSLPLPLRTSVLSRSHSTGSAGVVRPGEDLQNLHTQKRARLSSSSSRATNFTASSSNSGAMSPPPVASPSIFGGSIGAGSGVRSPSFRMPQERAKFLAAGDAEDRRQDQLRQQQQQQQHQQQNNNGGVWGSIVDMAKRNLFWG</sequence>
<comment type="caution">
    <text evidence="11">The sequence shown here is derived from an EMBL/GenBank/DDBJ whole genome shotgun (WGS) entry which is preliminary data.</text>
</comment>
<feature type="region of interest" description="Disordered" evidence="9">
    <location>
        <begin position="563"/>
        <end position="630"/>
    </location>
</feature>
<dbReference type="InterPro" id="IPR007846">
    <property type="entry name" value="RRM_NUP35_dom"/>
</dbReference>
<evidence type="ECO:0000256" key="1">
    <source>
        <dbReference type="ARBA" id="ARBA00004567"/>
    </source>
</evidence>
<dbReference type="OrthoDB" id="1733656at2759"/>
<keyword evidence="6 8" id="KW-0906">Nuclear pore complex</keyword>
<feature type="compositionally biased region" description="Low complexity" evidence="9">
    <location>
        <begin position="843"/>
        <end position="859"/>
    </location>
</feature>
<feature type="compositionally biased region" description="Low complexity" evidence="9">
    <location>
        <begin position="911"/>
        <end position="923"/>
    </location>
</feature>
<evidence type="ECO:0000256" key="7">
    <source>
        <dbReference type="ARBA" id="ARBA00023242"/>
    </source>
</evidence>
<keyword evidence="3 8" id="KW-0509">mRNA transport</keyword>
<dbReference type="GO" id="GO:0003676">
    <property type="term" value="F:nucleic acid binding"/>
    <property type="evidence" value="ECO:0007669"/>
    <property type="project" value="InterPro"/>
</dbReference>
<evidence type="ECO:0000259" key="10">
    <source>
        <dbReference type="PROSITE" id="PS51472"/>
    </source>
</evidence>
<feature type="region of interest" description="Disordered" evidence="9">
    <location>
        <begin position="752"/>
        <end position="778"/>
    </location>
</feature>
<gene>
    <name evidence="11" type="ORF">DFQ27_007092</name>
</gene>
<dbReference type="Gene3D" id="3.30.70.330">
    <property type="match status" value="1"/>
</dbReference>
<dbReference type="GO" id="GO:0044615">
    <property type="term" value="C:nuclear pore nuclear basket"/>
    <property type="evidence" value="ECO:0007669"/>
    <property type="project" value="TreeGrafter"/>
</dbReference>
<feature type="compositionally biased region" description="Basic and acidic residues" evidence="9">
    <location>
        <begin position="77"/>
        <end position="87"/>
    </location>
</feature>
<evidence type="ECO:0000313" key="12">
    <source>
        <dbReference type="Proteomes" id="UP000807716"/>
    </source>
</evidence>
<dbReference type="SUPFAM" id="SSF54928">
    <property type="entry name" value="RNA-binding domain, RBD"/>
    <property type="match status" value="1"/>
</dbReference>
<keyword evidence="2 8" id="KW-0813">Transport</keyword>
<feature type="compositionally biased region" description="Polar residues" evidence="9">
    <location>
        <begin position="1"/>
        <end position="14"/>
    </location>
</feature>
<evidence type="ECO:0000313" key="11">
    <source>
        <dbReference type="EMBL" id="KAG0254015.1"/>
    </source>
</evidence>
<organism evidence="11 12">
    <name type="scientific">Actinomortierella ambigua</name>
    <dbReference type="NCBI Taxonomy" id="1343610"/>
    <lineage>
        <taxon>Eukaryota</taxon>
        <taxon>Fungi</taxon>
        <taxon>Fungi incertae sedis</taxon>
        <taxon>Mucoromycota</taxon>
        <taxon>Mortierellomycotina</taxon>
        <taxon>Mortierellomycetes</taxon>
        <taxon>Mortierellales</taxon>
        <taxon>Mortierellaceae</taxon>
        <taxon>Actinomortierella</taxon>
    </lineage>
</organism>
<keyword evidence="7 8" id="KW-0539">Nucleus</keyword>
<feature type="region of interest" description="Disordered" evidence="9">
    <location>
        <begin position="811"/>
        <end position="873"/>
    </location>
</feature>
<dbReference type="Proteomes" id="UP000807716">
    <property type="component" value="Unassembled WGS sequence"/>
</dbReference>
<evidence type="ECO:0000256" key="6">
    <source>
        <dbReference type="ARBA" id="ARBA00023132"/>
    </source>
</evidence>
<dbReference type="Pfam" id="PF05172">
    <property type="entry name" value="RRM_Nup35"/>
    <property type="match status" value="1"/>
</dbReference>
<dbReference type="GO" id="GO:0051028">
    <property type="term" value="P:mRNA transport"/>
    <property type="evidence" value="ECO:0007669"/>
    <property type="project" value="UniProtKB-UniRule"/>
</dbReference>
<dbReference type="GO" id="GO:0044613">
    <property type="term" value="C:nuclear pore central transport channel"/>
    <property type="evidence" value="ECO:0007669"/>
    <property type="project" value="TreeGrafter"/>
</dbReference>
<name>A0A9P6U049_9FUNG</name>
<feature type="region of interest" description="Disordered" evidence="9">
    <location>
        <begin position="319"/>
        <end position="345"/>
    </location>
</feature>
<comment type="subcellular location">
    <subcellularLocation>
        <location evidence="1">Nucleus</location>
        <location evidence="1">Nuclear pore complex</location>
    </subcellularLocation>
</comment>
<protein>
    <recommendedName>
        <fullName evidence="10">RRM Nup35-type domain-containing protein</fullName>
    </recommendedName>
</protein>
<dbReference type="InterPro" id="IPR035979">
    <property type="entry name" value="RBD_domain_sf"/>
</dbReference>
<feature type="region of interest" description="Disordered" evidence="9">
    <location>
        <begin position="902"/>
        <end position="931"/>
    </location>
</feature>
<feature type="compositionally biased region" description="Basic and acidic residues" evidence="9">
    <location>
        <begin position="319"/>
        <end position="334"/>
    </location>
</feature>
<dbReference type="PROSITE" id="PS51472">
    <property type="entry name" value="RRM_NUP35"/>
    <property type="match status" value="1"/>
</dbReference>
<feature type="compositionally biased region" description="Polar residues" evidence="9">
    <location>
        <begin position="764"/>
        <end position="778"/>
    </location>
</feature>
<dbReference type="GO" id="GO:0006607">
    <property type="term" value="P:NLS-bearing protein import into nucleus"/>
    <property type="evidence" value="ECO:0007669"/>
    <property type="project" value="TreeGrafter"/>
</dbReference>
<dbReference type="GO" id="GO:0005543">
    <property type="term" value="F:phospholipid binding"/>
    <property type="evidence" value="ECO:0007669"/>
    <property type="project" value="TreeGrafter"/>
</dbReference>
<feature type="compositionally biased region" description="Polar residues" evidence="9">
    <location>
        <begin position="282"/>
        <end position="300"/>
    </location>
</feature>
<evidence type="ECO:0000256" key="3">
    <source>
        <dbReference type="ARBA" id="ARBA00022816"/>
    </source>
</evidence>